<feature type="compositionally biased region" description="Low complexity" evidence="1">
    <location>
        <begin position="18"/>
        <end position="45"/>
    </location>
</feature>
<gene>
    <name evidence="2" type="ORF">QB898_05085</name>
</gene>
<sequence>MPSHNTSSGVSASGGIMRSSASGAAVRSSTSRNRATAPASAMPAAQLIRNPTPMRASEAAACAASTPL</sequence>
<evidence type="ECO:0000313" key="2">
    <source>
        <dbReference type="EMBL" id="MDG9699101.1"/>
    </source>
</evidence>
<dbReference type="RefSeq" id="WP_279524060.1">
    <property type="nucleotide sequence ID" value="NZ_JARVII010000007.1"/>
</dbReference>
<accession>A0AAW6RKN4</accession>
<feature type="compositionally biased region" description="Low complexity" evidence="1">
    <location>
        <begin position="56"/>
        <end position="68"/>
    </location>
</feature>
<dbReference type="Proteomes" id="UP001237156">
    <property type="component" value="Unassembled WGS sequence"/>
</dbReference>
<evidence type="ECO:0000256" key="1">
    <source>
        <dbReference type="SAM" id="MobiDB-lite"/>
    </source>
</evidence>
<protein>
    <submittedName>
        <fullName evidence="2">Uncharacterized protein</fullName>
    </submittedName>
</protein>
<keyword evidence="3" id="KW-1185">Reference proteome</keyword>
<feature type="region of interest" description="Disordered" evidence="1">
    <location>
        <begin position="1"/>
        <end position="68"/>
    </location>
</feature>
<dbReference type="EMBL" id="JARVII010000007">
    <property type="protein sequence ID" value="MDG9699101.1"/>
    <property type="molecule type" value="Genomic_DNA"/>
</dbReference>
<proteinExistence type="predicted"/>
<feature type="compositionally biased region" description="Polar residues" evidence="1">
    <location>
        <begin position="1"/>
        <end position="11"/>
    </location>
</feature>
<organism evidence="2 3">
    <name type="scientific">Ottowia cancrivicina</name>
    <dbReference type="NCBI Taxonomy" id="3040346"/>
    <lineage>
        <taxon>Bacteria</taxon>
        <taxon>Pseudomonadati</taxon>
        <taxon>Pseudomonadota</taxon>
        <taxon>Betaproteobacteria</taxon>
        <taxon>Burkholderiales</taxon>
        <taxon>Comamonadaceae</taxon>
        <taxon>Ottowia</taxon>
    </lineage>
</organism>
<name>A0AAW6RKN4_9BURK</name>
<dbReference type="AlphaFoldDB" id="A0AAW6RKN4"/>
<reference evidence="2 3" key="1">
    <citation type="submission" date="2023-04" db="EMBL/GenBank/DDBJ databases">
        <title>Ottowia paracancer sp. nov., isolated from human stomach.</title>
        <authorList>
            <person name="Song Y."/>
        </authorList>
    </citation>
    <scope>NUCLEOTIDE SEQUENCE [LARGE SCALE GENOMIC DNA]</scope>
    <source>
        <strain evidence="2 3">10c7w1</strain>
    </source>
</reference>
<evidence type="ECO:0000313" key="3">
    <source>
        <dbReference type="Proteomes" id="UP001237156"/>
    </source>
</evidence>
<comment type="caution">
    <text evidence="2">The sequence shown here is derived from an EMBL/GenBank/DDBJ whole genome shotgun (WGS) entry which is preliminary data.</text>
</comment>